<dbReference type="InterPro" id="IPR000182">
    <property type="entry name" value="GNAT_dom"/>
</dbReference>
<name>A0A6A5G7W0_CAERE</name>
<dbReference type="Gene3D" id="3.40.630.30">
    <property type="match status" value="1"/>
</dbReference>
<dbReference type="Proteomes" id="UP000483820">
    <property type="component" value="Chromosome V"/>
</dbReference>
<dbReference type="PANTHER" id="PTHR47237:SF1">
    <property type="entry name" value="SLL0310 PROTEIN"/>
    <property type="match status" value="1"/>
</dbReference>
<comment type="caution">
    <text evidence="2">The sequence shown here is derived from an EMBL/GenBank/DDBJ whole genome shotgun (WGS) entry which is preliminary data.</text>
</comment>
<dbReference type="PANTHER" id="PTHR47237">
    <property type="entry name" value="SLL0310 PROTEIN"/>
    <property type="match status" value="1"/>
</dbReference>
<protein>
    <recommendedName>
        <fullName evidence="1">N-acetyltransferase domain-containing protein</fullName>
    </recommendedName>
</protein>
<feature type="domain" description="N-acetyltransferase" evidence="1">
    <location>
        <begin position="1"/>
        <end position="151"/>
    </location>
</feature>
<dbReference type="Gene3D" id="3.40.630.90">
    <property type="match status" value="1"/>
</dbReference>
<dbReference type="GO" id="GO:0016747">
    <property type="term" value="F:acyltransferase activity, transferring groups other than amino-acyl groups"/>
    <property type="evidence" value="ECO:0007669"/>
    <property type="project" value="InterPro"/>
</dbReference>
<gene>
    <name evidence="2" type="ORF">GCK72_017205</name>
</gene>
<reference evidence="2 3" key="1">
    <citation type="submission" date="2019-12" db="EMBL/GenBank/DDBJ databases">
        <title>Chromosome-level assembly of the Caenorhabditis remanei genome.</title>
        <authorList>
            <person name="Teterina A.A."/>
            <person name="Willis J.H."/>
            <person name="Phillips P.C."/>
        </authorList>
    </citation>
    <scope>NUCLEOTIDE SEQUENCE [LARGE SCALE GENOMIC DNA]</scope>
    <source>
        <strain evidence="2 3">PX506</strain>
        <tissue evidence="2">Whole organism</tissue>
    </source>
</reference>
<evidence type="ECO:0000313" key="3">
    <source>
        <dbReference type="Proteomes" id="UP000483820"/>
    </source>
</evidence>
<proteinExistence type="predicted"/>
<organism evidence="2 3">
    <name type="scientific">Caenorhabditis remanei</name>
    <name type="common">Caenorhabditis vulgaris</name>
    <dbReference type="NCBI Taxonomy" id="31234"/>
    <lineage>
        <taxon>Eukaryota</taxon>
        <taxon>Metazoa</taxon>
        <taxon>Ecdysozoa</taxon>
        <taxon>Nematoda</taxon>
        <taxon>Chromadorea</taxon>
        <taxon>Rhabditida</taxon>
        <taxon>Rhabditina</taxon>
        <taxon>Rhabditomorpha</taxon>
        <taxon>Rhabditoidea</taxon>
        <taxon>Rhabditidae</taxon>
        <taxon>Peloderinae</taxon>
        <taxon>Caenorhabditis</taxon>
    </lineage>
</organism>
<accession>A0A6A5G7W0</accession>
<dbReference type="CDD" id="cd04301">
    <property type="entry name" value="NAT_SF"/>
    <property type="match status" value="1"/>
</dbReference>
<dbReference type="RefSeq" id="XP_003096448.2">
    <property type="nucleotide sequence ID" value="XM_003096400.2"/>
</dbReference>
<dbReference type="KEGG" id="crq:GCK72_017205"/>
<dbReference type="InterPro" id="IPR052729">
    <property type="entry name" value="Acyl/Acetyltrans_Enzymes"/>
</dbReference>
<dbReference type="PROSITE" id="PS51186">
    <property type="entry name" value="GNAT"/>
    <property type="match status" value="1"/>
</dbReference>
<evidence type="ECO:0000313" key="2">
    <source>
        <dbReference type="EMBL" id="KAF1750654.1"/>
    </source>
</evidence>
<dbReference type="GeneID" id="9827586"/>
<evidence type="ECO:0000259" key="1">
    <source>
        <dbReference type="PROSITE" id="PS51186"/>
    </source>
</evidence>
<dbReference type="Pfam" id="PF00583">
    <property type="entry name" value="Acetyltransf_1"/>
    <property type="match status" value="1"/>
</dbReference>
<dbReference type="AlphaFoldDB" id="A0A6A5G7W0"/>
<dbReference type="SUPFAM" id="SSF55729">
    <property type="entry name" value="Acyl-CoA N-acyltransferases (Nat)"/>
    <property type="match status" value="1"/>
</dbReference>
<dbReference type="EMBL" id="WUAV01000005">
    <property type="protein sequence ID" value="KAF1750654.1"/>
    <property type="molecule type" value="Genomic_DNA"/>
</dbReference>
<sequence>MKDTFDIIENPAPTSHLWKQWKHLVDTEGWTSDDNSVTGLVPSLKTTRSVWAVSKTPEQNLVGSVVWNEYDDICWLGFYLLSPEYRGKGIGSVIWARAMSRIRKDLVLALRGVVKMAPKYKSQDTPVDGALLENYRLSSKDFHDVMKSYKTLELTQKCVRDLSGDDWQKFLNYDQSVTGRDRHEFLETYYKKLDYTTGFTFYDTMGNIVGVISAVPTGHREKNLFKIAPLFANSDDIAFHAMKVLSNVMLEKHPNATLIFHLVDTPEGSFTVLHKFFKALNLTAGISGITLYSDEYPPKGDLKKVYIPFNNSCHFDY</sequence>
<dbReference type="CTD" id="9827586"/>
<dbReference type="InterPro" id="IPR016181">
    <property type="entry name" value="Acyl_CoA_acyltransferase"/>
</dbReference>